<dbReference type="KEGG" id="cyt:cce_0306"/>
<evidence type="ECO:0000259" key="1">
    <source>
        <dbReference type="Pfam" id="PF14229"/>
    </source>
</evidence>
<organism evidence="2 3">
    <name type="scientific">Crocosphaera subtropica (strain ATCC 51142 / BH68)</name>
    <name type="common">Cyanothece sp. (strain ATCC 51142)</name>
    <dbReference type="NCBI Taxonomy" id="43989"/>
    <lineage>
        <taxon>Bacteria</taxon>
        <taxon>Bacillati</taxon>
        <taxon>Cyanobacteriota</taxon>
        <taxon>Cyanophyceae</taxon>
        <taxon>Oscillatoriophycideae</taxon>
        <taxon>Chroococcales</taxon>
        <taxon>Aphanothecaceae</taxon>
        <taxon>Crocosphaera</taxon>
        <taxon>Crocosphaera subtropica</taxon>
    </lineage>
</organism>
<dbReference type="EMBL" id="CP000806">
    <property type="protein sequence ID" value="ACB49657.1"/>
    <property type="molecule type" value="Genomic_DNA"/>
</dbReference>
<dbReference type="InterPro" id="IPR025567">
    <property type="entry name" value="DUF4332"/>
</dbReference>
<feature type="domain" description="DUF4332" evidence="1">
    <location>
        <begin position="42"/>
        <end position="161"/>
    </location>
</feature>
<evidence type="ECO:0000313" key="3">
    <source>
        <dbReference type="Proteomes" id="UP000001203"/>
    </source>
</evidence>
<gene>
    <name evidence="2" type="ordered locus">cce_0306</name>
</gene>
<accession>B1X116</accession>
<dbReference type="STRING" id="43989.cce_0306"/>
<dbReference type="eggNOG" id="COG3743">
    <property type="taxonomic scope" value="Bacteria"/>
</dbReference>
<name>B1X116_CROS5</name>
<keyword evidence="3" id="KW-1185">Reference proteome</keyword>
<evidence type="ECO:0000313" key="2">
    <source>
        <dbReference type="EMBL" id="ACB49657.1"/>
    </source>
</evidence>
<sequence>MGANLEAIAGFNLEILIKISGYSYILNQIYMKSSYWQIEQLPGLSQTHQEQLKSLGINNSQDLLKITKTKTNQQNLANRLKCQLQLISKWVALADLARVPSVGCDYCGLILHSGIISVKQLAETSVSSLHRQILKLQVATLQRNDLCPSPDLVQTWINEAKIISN</sequence>
<dbReference type="AlphaFoldDB" id="B1X116"/>
<dbReference type="Pfam" id="PF14229">
    <property type="entry name" value="DUF4332"/>
    <property type="match status" value="1"/>
</dbReference>
<protein>
    <recommendedName>
        <fullName evidence="1">DUF4332 domain-containing protein</fullName>
    </recommendedName>
</protein>
<dbReference type="HOGENOM" id="CLU_117602_0_0_3"/>
<reference evidence="2 3" key="1">
    <citation type="journal article" date="2008" name="Proc. Natl. Acad. Sci. U.S.A.">
        <title>The genome of Cyanothece 51142, a unicellular diazotrophic cyanobacterium important in the marine nitrogen cycle.</title>
        <authorList>
            <person name="Welsh E.A."/>
            <person name="Liberton M."/>
            <person name="Stoeckel J."/>
            <person name="Loh T."/>
            <person name="Elvitigala T."/>
            <person name="Wang C."/>
            <person name="Wollam A."/>
            <person name="Fulton R.S."/>
            <person name="Clifton S.W."/>
            <person name="Jacobs J.M."/>
            <person name="Aurora R."/>
            <person name="Ghosh B.K."/>
            <person name="Sherman L.A."/>
            <person name="Smith R.D."/>
            <person name="Wilson R.K."/>
            <person name="Pakrasi H.B."/>
        </authorList>
    </citation>
    <scope>NUCLEOTIDE SEQUENCE [LARGE SCALE GENOMIC DNA]</scope>
    <source>
        <strain evidence="3">ATCC 51142 / BH68</strain>
    </source>
</reference>
<dbReference type="OrthoDB" id="530698at2"/>
<proteinExistence type="predicted"/>
<dbReference type="Proteomes" id="UP000001203">
    <property type="component" value="Chromosome circular"/>
</dbReference>